<keyword evidence="3" id="KW-1185">Reference proteome</keyword>
<accession>A0ABX8ZU59</accession>
<dbReference type="Pfam" id="PF02698">
    <property type="entry name" value="DUF218"/>
    <property type="match status" value="1"/>
</dbReference>
<evidence type="ECO:0000313" key="2">
    <source>
        <dbReference type="EMBL" id="QZD92439.1"/>
    </source>
</evidence>
<evidence type="ECO:0000259" key="1">
    <source>
        <dbReference type="Pfam" id="PF02698"/>
    </source>
</evidence>
<dbReference type="InterPro" id="IPR003848">
    <property type="entry name" value="DUF218"/>
</dbReference>
<proteinExistence type="predicted"/>
<dbReference type="Proteomes" id="UP000824300">
    <property type="component" value="Chromosome"/>
</dbReference>
<reference evidence="2 3" key="1">
    <citation type="submission" date="2021-08" db="EMBL/GenBank/DDBJ databases">
        <title>Comparative Genomics Analysis of the Genus Qipengyuania Reveals Extensive Genetic Diversity and Metabolic Versatility, Including the Description of Fifteen Novel Species.</title>
        <authorList>
            <person name="Liu Y."/>
        </authorList>
    </citation>
    <scope>NUCLEOTIDE SEQUENCE [LARGE SCALE GENOMIC DNA]</scope>
    <source>
        <strain evidence="2 3">1NDW3</strain>
    </source>
</reference>
<sequence length="190" mass="21256">MKWLRRLGLALALWLVGISALIALGPADHPEQSVDVAIVLGAAVDDAEPSPVFAARLDHAIELYDSGRVERLLLTGARSAEDSLSEAEAGKRYAMARGVREEAILMEENSRTTFQNLTEARAVMEREEIGTAIIVSDPLHLWRAMRMADRLDMDASASAATETRYRSWSTQLPFLLRETYFVHHFWLFGE</sequence>
<dbReference type="PANTHER" id="PTHR30336">
    <property type="entry name" value="INNER MEMBRANE PROTEIN, PROBABLE PERMEASE"/>
    <property type="match status" value="1"/>
</dbReference>
<evidence type="ECO:0000313" key="3">
    <source>
        <dbReference type="Proteomes" id="UP000824300"/>
    </source>
</evidence>
<protein>
    <submittedName>
        <fullName evidence="2">YdcF family protein</fullName>
    </submittedName>
</protein>
<dbReference type="RefSeq" id="WP_221428139.1">
    <property type="nucleotide sequence ID" value="NZ_CP081296.1"/>
</dbReference>
<dbReference type="PANTHER" id="PTHR30336:SF20">
    <property type="entry name" value="DUF218 DOMAIN-CONTAINING PROTEIN"/>
    <property type="match status" value="1"/>
</dbReference>
<feature type="domain" description="DUF218" evidence="1">
    <location>
        <begin position="35"/>
        <end position="178"/>
    </location>
</feature>
<gene>
    <name evidence="2" type="ORF">K3162_13060</name>
</gene>
<name>A0ABX8ZU59_9SPHN</name>
<organism evidence="2 3">
    <name type="scientific">Qipengyuania xiapuensis</name>
    <dbReference type="NCBI Taxonomy" id="2867236"/>
    <lineage>
        <taxon>Bacteria</taxon>
        <taxon>Pseudomonadati</taxon>
        <taxon>Pseudomonadota</taxon>
        <taxon>Alphaproteobacteria</taxon>
        <taxon>Sphingomonadales</taxon>
        <taxon>Erythrobacteraceae</taxon>
        <taxon>Qipengyuania</taxon>
    </lineage>
</organism>
<dbReference type="EMBL" id="CP081296">
    <property type="protein sequence ID" value="QZD92439.1"/>
    <property type="molecule type" value="Genomic_DNA"/>
</dbReference>
<dbReference type="CDD" id="cd06259">
    <property type="entry name" value="YdcF-like"/>
    <property type="match status" value="1"/>
</dbReference>
<dbReference type="Gene3D" id="3.40.50.620">
    <property type="entry name" value="HUPs"/>
    <property type="match status" value="1"/>
</dbReference>
<dbReference type="InterPro" id="IPR014729">
    <property type="entry name" value="Rossmann-like_a/b/a_fold"/>
</dbReference>
<dbReference type="InterPro" id="IPR051599">
    <property type="entry name" value="Cell_Envelope_Assoc"/>
</dbReference>